<dbReference type="KEGG" id="ssl:SS1G_07094"/>
<protein>
    <submittedName>
        <fullName evidence="1">Uncharacterized protein</fullName>
    </submittedName>
</protein>
<accession>A7EP45</accession>
<evidence type="ECO:0000313" key="1">
    <source>
        <dbReference type="EMBL" id="EDO04611.1"/>
    </source>
</evidence>
<dbReference type="RefSeq" id="XP_001591648.1">
    <property type="nucleotide sequence ID" value="XM_001591598.1"/>
</dbReference>
<evidence type="ECO:0000313" key="2">
    <source>
        <dbReference type="Proteomes" id="UP000001312"/>
    </source>
</evidence>
<keyword evidence="2" id="KW-1185">Reference proteome</keyword>
<organism evidence="1 2">
    <name type="scientific">Sclerotinia sclerotiorum (strain ATCC 18683 / 1980 / Ss-1)</name>
    <name type="common">White mold</name>
    <name type="synonym">Whetzelinia sclerotiorum</name>
    <dbReference type="NCBI Taxonomy" id="665079"/>
    <lineage>
        <taxon>Eukaryota</taxon>
        <taxon>Fungi</taxon>
        <taxon>Dikarya</taxon>
        <taxon>Ascomycota</taxon>
        <taxon>Pezizomycotina</taxon>
        <taxon>Leotiomycetes</taxon>
        <taxon>Helotiales</taxon>
        <taxon>Sclerotiniaceae</taxon>
        <taxon>Sclerotinia</taxon>
    </lineage>
</organism>
<gene>
    <name evidence="1" type="ORF">SS1G_07094</name>
</gene>
<dbReference type="HOGENOM" id="CLU_3392543_0_0_1"/>
<dbReference type="InParanoid" id="A7EP45"/>
<proteinExistence type="predicted"/>
<dbReference type="Proteomes" id="UP000001312">
    <property type="component" value="Unassembled WGS sequence"/>
</dbReference>
<reference evidence="2" key="1">
    <citation type="journal article" date="2011" name="PLoS Genet.">
        <title>Genomic analysis of the necrotrophic fungal pathogens Sclerotinia sclerotiorum and Botrytis cinerea.</title>
        <authorList>
            <person name="Amselem J."/>
            <person name="Cuomo C.A."/>
            <person name="van Kan J.A."/>
            <person name="Viaud M."/>
            <person name="Benito E.P."/>
            <person name="Couloux A."/>
            <person name="Coutinho P.M."/>
            <person name="de Vries R.P."/>
            <person name="Dyer P.S."/>
            <person name="Fillinger S."/>
            <person name="Fournier E."/>
            <person name="Gout L."/>
            <person name="Hahn M."/>
            <person name="Kohn L."/>
            <person name="Lapalu N."/>
            <person name="Plummer K.M."/>
            <person name="Pradier J.M."/>
            <person name="Quevillon E."/>
            <person name="Sharon A."/>
            <person name="Simon A."/>
            <person name="ten Have A."/>
            <person name="Tudzynski B."/>
            <person name="Tudzynski P."/>
            <person name="Wincker P."/>
            <person name="Andrew M."/>
            <person name="Anthouard V."/>
            <person name="Beever R.E."/>
            <person name="Beffa R."/>
            <person name="Benoit I."/>
            <person name="Bouzid O."/>
            <person name="Brault B."/>
            <person name="Chen Z."/>
            <person name="Choquer M."/>
            <person name="Collemare J."/>
            <person name="Cotton P."/>
            <person name="Danchin E.G."/>
            <person name="Da Silva C."/>
            <person name="Gautier A."/>
            <person name="Giraud C."/>
            <person name="Giraud T."/>
            <person name="Gonzalez C."/>
            <person name="Grossetete S."/>
            <person name="Guldener U."/>
            <person name="Henrissat B."/>
            <person name="Howlett B.J."/>
            <person name="Kodira C."/>
            <person name="Kretschmer M."/>
            <person name="Lappartient A."/>
            <person name="Leroch M."/>
            <person name="Levis C."/>
            <person name="Mauceli E."/>
            <person name="Neuveglise C."/>
            <person name="Oeser B."/>
            <person name="Pearson M."/>
            <person name="Poulain J."/>
            <person name="Poussereau N."/>
            <person name="Quesneville H."/>
            <person name="Rascle C."/>
            <person name="Schumacher J."/>
            <person name="Segurens B."/>
            <person name="Sexton A."/>
            <person name="Silva E."/>
            <person name="Sirven C."/>
            <person name="Soanes D.M."/>
            <person name="Talbot N.J."/>
            <person name="Templeton M."/>
            <person name="Yandava C."/>
            <person name="Yarden O."/>
            <person name="Zeng Q."/>
            <person name="Rollins J.A."/>
            <person name="Lebrun M.H."/>
            <person name="Dickman M."/>
        </authorList>
    </citation>
    <scope>NUCLEOTIDE SEQUENCE [LARGE SCALE GENOMIC DNA]</scope>
    <source>
        <strain evidence="2">ATCC 18683 / 1980 / Ss-1</strain>
    </source>
</reference>
<sequence length="32" mass="3708">MGAGRQTKMVVETVFKKLYIIHITEVGNTEWK</sequence>
<dbReference type="GeneID" id="5487865"/>
<dbReference type="EMBL" id="CH476629">
    <property type="protein sequence ID" value="EDO04611.1"/>
    <property type="molecule type" value="Genomic_DNA"/>
</dbReference>
<name>A7EP45_SCLS1</name>
<dbReference type="AlphaFoldDB" id="A7EP45"/>